<proteinExistence type="predicted"/>
<dbReference type="EMBL" id="BRZI01000030">
    <property type="protein sequence ID" value="GLD31769.1"/>
    <property type="molecule type" value="Genomic_DNA"/>
</dbReference>
<protein>
    <submittedName>
        <fullName evidence="6">Glycosyl transferase</fullName>
    </submittedName>
</protein>
<feature type="domain" description="Glycosyl transferase family 1" evidence="3">
    <location>
        <begin position="186"/>
        <end position="334"/>
    </location>
</feature>
<evidence type="ECO:0000313" key="7">
    <source>
        <dbReference type="Proteomes" id="UP001064782"/>
    </source>
</evidence>
<dbReference type="PANTHER" id="PTHR12526">
    <property type="entry name" value="GLYCOSYLTRANSFERASE"/>
    <property type="match status" value="1"/>
</dbReference>
<keyword evidence="1" id="KW-0328">Glycosyltransferase</keyword>
<dbReference type="Gene3D" id="3.40.50.2000">
    <property type="entry name" value="Glycogen Phosphorylase B"/>
    <property type="match status" value="2"/>
</dbReference>
<dbReference type="Proteomes" id="UP001165663">
    <property type="component" value="Unassembled WGS sequence"/>
</dbReference>
<sequence length="367" mass="38558">MQIAIVCGDDETAVGGGFGGSELAEFGAALAAQHHTINAYRPHAEVPAEPSAPTLVLPHLGAWADQLDRAWAANPPDVVHAFGWLGGLAAQLAARRHELPLVQSFHGLAESSIPGERVRLEPLLVRNANWVTGGSSAEVDALARLRRSRAQLSVLSSGVDVDRFAPADPSAADGPVRILQVEPNALPQHGFDKVIRILPILPGVELVLAETDAGDPRHDRERTALNRLATGLGVQDRVRFAGSVAAEELPALVRSADVVVCAARHAPQATTALRAMASGVVVVATAVGALTDTVINGVTGLLVSPAKPYELTAALKSLHGQRFQRQSMGAAGRARAISRFTWDRIALDALGVYQRATADRTKSSAIA</sequence>
<organism evidence="6 7">
    <name type="scientific">Mycobacterium kiyosense</name>
    <dbReference type="NCBI Taxonomy" id="2871094"/>
    <lineage>
        <taxon>Bacteria</taxon>
        <taxon>Bacillati</taxon>
        <taxon>Actinomycetota</taxon>
        <taxon>Actinomycetes</taxon>
        <taxon>Mycobacteriales</taxon>
        <taxon>Mycobacteriaceae</taxon>
        <taxon>Mycobacterium</taxon>
    </lineage>
</organism>
<dbReference type="Proteomes" id="UP001064782">
    <property type="component" value="Unassembled WGS sequence"/>
</dbReference>
<feature type="domain" description="Glycosyltransferase subfamily 4-like N-terminal" evidence="4">
    <location>
        <begin position="45"/>
        <end position="163"/>
    </location>
</feature>
<evidence type="ECO:0000256" key="1">
    <source>
        <dbReference type="ARBA" id="ARBA00022676"/>
    </source>
</evidence>
<keyword evidence="2 6" id="KW-0808">Transferase</keyword>
<dbReference type="SUPFAM" id="SSF53756">
    <property type="entry name" value="UDP-Glycosyltransferase/glycogen phosphorylase"/>
    <property type="match status" value="1"/>
</dbReference>
<evidence type="ECO:0000313" key="5">
    <source>
        <dbReference type="EMBL" id="GLB84441.1"/>
    </source>
</evidence>
<evidence type="ECO:0000256" key="2">
    <source>
        <dbReference type="ARBA" id="ARBA00022679"/>
    </source>
</evidence>
<dbReference type="Pfam" id="PF13439">
    <property type="entry name" value="Glyco_transf_4"/>
    <property type="match status" value="1"/>
</dbReference>
<dbReference type="InterPro" id="IPR001296">
    <property type="entry name" value="Glyco_trans_1"/>
</dbReference>
<dbReference type="AlphaFoldDB" id="A0A9P3UYK9"/>
<dbReference type="PANTHER" id="PTHR12526:SF635">
    <property type="entry name" value="GLYCOSYL TRANSFERASE GROUP 1"/>
    <property type="match status" value="1"/>
</dbReference>
<comment type="caution">
    <text evidence="6">The sequence shown here is derived from an EMBL/GenBank/DDBJ whole genome shotgun (WGS) entry which is preliminary data.</text>
</comment>
<evidence type="ECO:0000259" key="3">
    <source>
        <dbReference type="Pfam" id="PF00534"/>
    </source>
</evidence>
<dbReference type="InterPro" id="IPR028098">
    <property type="entry name" value="Glyco_trans_4-like_N"/>
</dbReference>
<evidence type="ECO:0000313" key="6">
    <source>
        <dbReference type="EMBL" id="GLD31769.1"/>
    </source>
</evidence>
<accession>A0A9P3UYK9</accession>
<dbReference type="GO" id="GO:0016757">
    <property type="term" value="F:glycosyltransferase activity"/>
    <property type="evidence" value="ECO:0007669"/>
    <property type="project" value="UniProtKB-KW"/>
</dbReference>
<dbReference type="GeneID" id="83631104"/>
<gene>
    <name evidence="6" type="ORF">Mkiyose1413_36520</name>
    <name evidence="5" type="ORF">SRL2020028_36970</name>
</gene>
<dbReference type="Pfam" id="PF00534">
    <property type="entry name" value="Glycos_transf_1"/>
    <property type="match status" value="1"/>
</dbReference>
<reference evidence="6" key="1">
    <citation type="submission" date="2022-08" db="EMBL/GenBank/DDBJ databases">
        <title>Mycobacterium kiyosense sp. nov., scotochromogenic slow-glowing species isolated from respiratory specimens.</title>
        <authorList>
            <person name="Fukano H."/>
            <person name="Kazumi Y."/>
            <person name="Sakagami N."/>
            <person name="Ato M."/>
            <person name="Mitarai S."/>
            <person name="Hoshino Y."/>
        </authorList>
    </citation>
    <scope>NUCLEOTIDE SEQUENCE</scope>
    <source>
        <strain evidence="6">1413</strain>
        <strain evidence="5">SRL2020-028</strain>
    </source>
</reference>
<dbReference type="RefSeq" id="WP_236978687.1">
    <property type="nucleotide sequence ID" value="NZ_BRXE01000050.1"/>
</dbReference>
<evidence type="ECO:0000259" key="4">
    <source>
        <dbReference type="Pfam" id="PF13439"/>
    </source>
</evidence>
<dbReference type="EMBL" id="BRXE01000050">
    <property type="protein sequence ID" value="GLB84441.1"/>
    <property type="molecule type" value="Genomic_DNA"/>
</dbReference>
<keyword evidence="7" id="KW-1185">Reference proteome</keyword>
<name>A0A9P3UYK9_9MYCO</name>